<dbReference type="Proteomes" id="UP001430360">
    <property type="component" value="Unassembled WGS sequence"/>
</dbReference>
<organism evidence="2 3">
    <name type="scientific">Luteimonas fraxinea</name>
    <dbReference type="NCBI Taxonomy" id="2901869"/>
    <lineage>
        <taxon>Bacteria</taxon>
        <taxon>Pseudomonadati</taxon>
        <taxon>Pseudomonadota</taxon>
        <taxon>Gammaproteobacteria</taxon>
        <taxon>Lysobacterales</taxon>
        <taxon>Lysobacteraceae</taxon>
        <taxon>Luteimonas</taxon>
    </lineage>
</organism>
<gene>
    <name evidence="2" type="ORF">LTT95_05120</name>
</gene>
<dbReference type="RefSeq" id="WP_232134848.1">
    <property type="nucleotide sequence ID" value="NZ_JAJQKU010000002.1"/>
</dbReference>
<evidence type="ECO:0000313" key="3">
    <source>
        <dbReference type="Proteomes" id="UP001430360"/>
    </source>
</evidence>
<dbReference type="EMBL" id="JAJQKU010000002">
    <property type="protein sequence ID" value="MCD9096318.1"/>
    <property type="molecule type" value="Genomic_DNA"/>
</dbReference>
<accession>A0ABS8UCD2</accession>
<sequence>MQQTRITGYQVMYSANRFPPRIWLHGGNGSIGQLVFHANGEVLPEDAIQGAAPSLHYHLDDFHNALDVLRNESPVWLLYSGSGGGYENGLRTDPEGVGEGEPRLRVMARSD</sequence>
<evidence type="ECO:0000313" key="2">
    <source>
        <dbReference type="EMBL" id="MCD9096318.1"/>
    </source>
</evidence>
<keyword evidence="3" id="KW-1185">Reference proteome</keyword>
<evidence type="ECO:0000256" key="1">
    <source>
        <dbReference type="SAM" id="MobiDB-lite"/>
    </source>
</evidence>
<proteinExistence type="predicted"/>
<name>A0ABS8UCD2_9GAMM</name>
<protein>
    <submittedName>
        <fullName evidence="2">Uncharacterized protein</fullName>
    </submittedName>
</protein>
<feature type="compositionally biased region" description="Basic and acidic residues" evidence="1">
    <location>
        <begin position="90"/>
        <end position="111"/>
    </location>
</feature>
<feature type="region of interest" description="Disordered" evidence="1">
    <location>
        <begin position="88"/>
        <end position="111"/>
    </location>
</feature>
<comment type="caution">
    <text evidence="2">The sequence shown here is derived from an EMBL/GenBank/DDBJ whole genome shotgun (WGS) entry which is preliminary data.</text>
</comment>
<reference evidence="2" key="2">
    <citation type="journal article" date="2022" name="Syst. Appl. Microbiol.">
        <title>Physiological and genomic characterisation of Luteimonas fraxinea sp. nov., a bacterial species associated with trees tolerant to ash dieback.</title>
        <authorList>
            <person name="Ulrich K."/>
            <person name="Becker R."/>
            <person name="Behrendt U."/>
            <person name="Kube M."/>
            <person name="Schneck V."/>
            <person name="Ulrich A."/>
        </authorList>
    </citation>
    <scope>NUCLEOTIDE SEQUENCE</scope>
    <source>
        <strain evidence="2">A1P009</strain>
    </source>
</reference>
<reference evidence="2" key="1">
    <citation type="submission" date="2021-12" db="EMBL/GenBank/DDBJ databases">
        <authorList>
            <person name="Ulrich A."/>
        </authorList>
    </citation>
    <scope>NUCLEOTIDE SEQUENCE</scope>
    <source>
        <strain evidence="2">A1P009</strain>
    </source>
</reference>